<feature type="region of interest" description="Disordered" evidence="1">
    <location>
        <begin position="154"/>
        <end position="182"/>
    </location>
</feature>
<dbReference type="AlphaFoldDB" id="A5BBB6"/>
<feature type="compositionally biased region" description="Acidic residues" evidence="1">
    <location>
        <begin position="168"/>
        <end position="182"/>
    </location>
</feature>
<evidence type="ECO:0000313" key="2">
    <source>
        <dbReference type="EMBL" id="CAN61186.1"/>
    </source>
</evidence>
<reference evidence="2" key="1">
    <citation type="journal article" date="2007" name="PLoS ONE">
        <title>The first genome sequence of an elite grapevine cultivar (Pinot noir Vitis vinifera L.): coping with a highly heterozygous genome.</title>
        <authorList>
            <person name="Velasco R."/>
            <person name="Zharkikh A."/>
            <person name="Troggio M."/>
            <person name="Cartwright D.A."/>
            <person name="Cestaro A."/>
            <person name="Pruss D."/>
            <person name="Pindo M."/>
            <person name="FitzGerald L.M."/>
            <person name="Vezzulli S."/>
            <person name="Reid J."/>
            <person name="Malacarne G."/>
            <person name="Iliev D."/>
            <person name="Coppola G."/>
            <person name="Wardell B."/>
            <person name="Micheletti D."/>
            <person name="Macalma T."/>
            <person name="Facci M."/>
            <person name="Mitchell J.T."/>
            <person name="Perazzolli M."/>
            <person name="Eldredge G."/>
            <person name="Gatto P."/>
            <person name="Oyzerski R."/>
            <person name="Moretto M."/>
            <person name="Gutin N."/>
            <person name="Stefanini M."/>
            <person name="Chen Y."/>
            <person name="Segala C."/>
            <person name="Davenport C."/>
            <person name="Dematte L."/>
            <person name="Mraz A."/>
            <person name="Battilana J."/>
            <person name="Stormo K."/>
            <person name="Costa F."/>
            <person name="Tao Q."/>
            <person name="Si-Ammour A."/>
            <person name="Harkins T."/>
            <person name="Lackey A."/>
            <person name="Perbost C."/>
            <person name="Taillon B."/>
            <person name="Stella A."/>
            <person name="Solovyev V."/>
            <person name="Fawcett J.A."/>
            <person name="Sterck L."/>
            <person name="Vandepoele K."/>
            <person name="Grando S.M."/>
            <person name="Toppo S."/>
            <person name="Moser C."/>
            <person name="Lanchbury J."/>
            <person name="Bogden R."/>
            <person name="Skolnick M."/>
            <person name="Sgaramella V."/>
            <person name="Bhatnagar S.K."/>
            <person name="Fontana P."/>
            <person name="Gutin A."/>
            <person name="Van de Peer Y."/>
            <person name="Salamini F."/>
            <person name="Viola R."/>
        </authorList>
    </citation>
    <scope>NUCLEOTIDE SEQUENCE</scope>
</reference>
<accession>A5BBB6</accession>
<name>A5BBB6_VITVI</name>
<protein>
    <submittedName>
        <fullName evidence="2">Uncharacterized protein</fullName>
    </submittedName>
</protein>
<organism evidence="2">
    <name type="scientific">Vitis vinifera</name>
    <name type="common">Grape</name>
    <dbReference type="NCBI Taxonomy" id="29760"/>
    <lineage>
        <taxon>Eukaryota</taxon>
        <taxon>Viridiplantae</taxon>
        <taxon>Streptophyta</taxon>
        <taxon>Embryophyta</taxon>
        <taxon>Tracheophyta</taxon>
        <taxon>Spermatophyta</taxon>
        <taxon>Magnoliopsida</taxon>
        <taxon>eudicotyledons</taxon>
        <taxon>Gunneridae</taxon>
        <taxon>Pentapetalae</taxon>
        <taxon>rosids</taxon>
        <taxon>Vitales</taxon>
        <taxon>Vitaceae</taxon>
        <taxon>Viteae</taxon>
        <taxon>Vitis</taxon>
    </lineage>
</organism>
<dbReference type="EMBL" id="AM453212">
    <property type="protein sequence ID" value="CAN61186.1"/>
    <property type="molecule type" value="Genomic_DNA"/>
</dbReference>
<gene>
    <name evidence="2" type="ORF">VITISV_019325</name>
</gene>
<evidence type="ECO:0000256" key="1">
    <source>
        <dbReference type="SAM" id="MobiDB-lite"/>
    </source>
</evidence>
<sequence length="182" mass="21478">MGYIYELMDLTKEKIEFNYSYKKKRERNRLEHKRLNVLAYVRYNTRLRERRLQMRQNVDPILVEEIDLDDEWIVEKEDPLLPHDAIWLEDDELFNVDGVRIVPSKGEEIQAPSINICSSSIKRKYDEFASQSGSRNKENEVNLALIDEDEELNDMGGFDSASFPTIDTLDEDDNDVREDDLN</sequence>
<proteinExistence type="predicted"/>